<gene>
    <name evidence="1" type="ORF">MSG28_009731</name>
</gene>
<name>A0ACC0JCF1_CHOFU</name>
<sequence>MFIILGVVILAIILALAFAVYYSSEKQTVYTDLKDKHVVVTGGSSGIGKAAAEEAARLGAHVTIIGRDVSKLSSALDEIIKYRLNKDQKIQFASLDLTTDYNSIAKCLSDLEATVAPIFMLVNCAGMCICGIYGYSAYSGGKWAVRGLAESLFMELIGTGVRLTLAFPPDTDTPGLKNEDLTKPKETKLISSGGGLQSPESVAKTMIHDAMTGRKYSVFGLSGMMMSLLNCGSIDSLSQVLVQISCMGLLRTIMVGVLISFHKIVWDNLKEKKESIKNK</sequence>
<comment type="caution">
    <text evidence="1">The sequence shown here is derived from an EMBL/GenBank/DDBJ whole genome shotgun (WGS) entry which is preliminary data.</text>
</comment>
<proteinExistence type="predicted"/>
<dbReference type="Proteomes" id="UP001064048">
    <property type="component" value="Chromosome 16"/>
</dbReference>
<dbReference type="EMBL" id="CM046116">
    <property type="protein sequence ID" value="KAI8421767.1"/>
    <property type="molecule type" value="Genomic_DNA"/>
</dbReference>
<accession>A0ACC0JCF1</accession>
<protein>
    <submittedName>
        <fullName evidence="1">Uncharacterized protein</fullName>
    </submittedName>
</protein>
<evidence type="ECO:0000313" key="2">
    <source>
        <dbReference type="Proteomes" id="UP001064048"/>
    </source>
</evidence>
<organism evidence="1 2">
    <name type="scientific">Choristoneura fumiferana</name>
    <name type="common">Spruce budworm moth</name>
    <name type="synonym">Archips fumiferana</name>
    <dbReference type="NCBI Taxonomy" id="7141"/>
    <lineage>
        <taxon>Eukaryota</taxon>
        <taxon>Metazoa</taxon>
        <taxon>Ecdysozoa</taxon>
        <taxon>Arthropoda</taxon>
        <taxon>Hexapoda</taxon>
        <taxon>Insecta</taxon>
        <taxon>Pterygota</taxon>
        <taxon>Neoptera</taxon>
        <taxon>Endopterygota</taxon>
        <taxon>Lepidoptera</taxon>
        <taxon>Glossata</taxon>
        <taxon>Ditrysia</taxon>
        <taxon>Tortricoidea</taxon>
        <taxon>Tortricidae</taxon>
        <taxon>Tortricinae</taxon>
        <taxon>Choristoneura</taxon>
    </lineage>
</organism>
<keyword evidence="2" id="KW-1185">Reference proteome</keyword>
<reference evidence="1 2" key="1">
    <citation type="journal article" date="2022" name="Genome Biol. Evol.">
        <title>The Spruce Budworm Genome: Reconstructing the Evolutionary History of Antifreeze Proteins.</title>
        <authorList>
            <person name="Beliveau C."/>
            <person name="Gagne P."/>
            <person name="Picq S."/>
            <person name="Vernygora O."/>
            <person name="Keeling C.I."/>
            <person name="Pinkney K."/>
            <person name="Doucet D."/>
            <person name="Wen F."/>
            <person name="Johnston J.S."/>
            <person name="Maaroufi H."/>
            <person name="Boyle B."/>
            <person name="Laroche J."/>
            <person name="Dewar K."/>
            <person name="Juretic N."/>
            <person name="Blackburn G."/>
            <person name="Nisole A."/>
            <person name="Brunet B."/>
            <person name="Brandao M."/>
            <person name="Lumley L."/>
            <person name="Duan J."/>
            <person name="Quan G."/>
            <person name="Lucarotti C.J."/>
            <person name="Roe A.D."/>
            <person name="Sperling F.A.H."/>
            <person name="Levesque R.C."/>
            <person name="Cusson M."/>
        </authorList>
    </citation>
    <scope>NUCLEOTIDE SEQUENCE [LARGE SCALE GENOMIC DNA]</scope>
    <source>
        <strain evidence="1">Glfc:IPQL:Cfum</strain>
    </source>
</reference>
<evidence type="ECO:0000313" key="1">
    <source>
        <dbReference type="EMBL" id="KAI8421767.1"/>
    </source>
</evidence>